<reference evidence="2" key="1">
    <citation type="submission" date="2019-03" db="EMBL/GenBank/DDBJ databases">
        <title>Flavobacterium sp.</title>
        <authorList>
            <person name="Kim H."/>
        </authorList>
    </citation>
    <scope>NUCLEOTIDE SEQUENCE [LARGE SCALE GENOMIC DNA]</scope>
    <source>
        <strain evidence="2">GS13</strain>
    </source>
</reference>
<protein>
    <submittedName>
        <fullName evidence="1">Nuclear transport factor 2 family protein</fullName>
    </submittedName>
</protein>
<dbReference type="OrthoDB" id="793359at2"/>
<evidence type="ECO:0000313" key="1">
    <source>
        <dbReference type="EMBL" id="QBN17982.1"/>
    </source>
</evidence>
<accession>A0A4V1AGG7</accession>
<dbReference type="KEGG" id="fnk:E1750_03900"/>
<evidence type="ECO:0000313" key="2">
    <source>
        <dbReference type="Proteomes" id="UP000291124"/>
    </source>
</evidence>
<dbReference type="InterPro" id="IPR032710">
    <property type="entry name" value="NTF2-like_dom_sf"/>
</dbReference>
<dbReference type="EMBL" id="CP037933">
    <property type="protein sequence ID" value="QBN17982.1"/>
    <property type="molecule type" value="Genomic_DNA"/>
</dbReference>
<keyword evidence="2" id="KW-1185">Reference proteome</keyword>
<dbReference type="AlphaFoldDB" id="A0A4V1AGG7"/>
<dbReference type="SUPFAM" id="SSF54427">
    <property type="entry name" value="NTF2-like"/>
    <property type="match status" value="2"/>
</dbReference>
<organism evidence="1 2">
    <name type="scientific">Flavobacterium nackdongense</name>
    <dbReference type="NCBI Taxonomy" id="2547394"/>
    <lineage>
        <taxon>Bacteria</taxon>
        <taxon>Pseudomonadati</taxon>
        <taxon>Bacteroidota</taxon>
        <taxon>Flavobacteriia</taxon>
        <taxon>Flavobacteriales</taxon>
        <taxon>Flavobacteriaceae</taxon>
        <taxon>Flavobacterium</taxon>
    </lineage>
</organism>
<sequence length="311" mass="35768">MKKITTMVMVMISLIAFSQKKTNGTIYVEHPAITTVEAMTKAFVSGDADKVSSYLAADFKEYDGNSTRTNDKGMDKTAFSKKVKGWHDAIDYLSISRSKGAYPDALEYKDENQKDMVWVQTWEDLKGVHKKTGVKINMPMHRLFIVNKDNKIVTIINYQNSSISAEVQDSYADRTNGTIYNHHENINTIRKMIYAFENKDFEKCYSFYDQKATFRDINSKDDKTMSLDELKAADQEFLKNFEITSIDMVGYPDYLHYELGDARVVMSWWSYNLIRKSDKKAFILPVHLSDDFDANGKITSETVYYNGASLK</sequence>
<name>A0A4V1AGG7_9FLAO</name>
<dbReference type="Proteomes" id="UP000291124">
    <property type="component" value="Chromosome"/>
</dbReference>
<dbReference type="RefSeq" id="WP_133275511.1">
    <property type="nucleotide sequence ID" value="NZ_CP037933.1"/>
</dbReference>
<proteinExistence type="predicted"/>
<dbReference type="Gene3D" id="3.10.450.50">
    <property type="match status" value="2"/>
</dbReference>
<gene>
    <name evidence="1" type="ORF">E1750_03900</name>
</gene>